<accession>A0AAN3VXK2</accession>
<comment type="caution">
    <text evidence="1">The sequence shown here is derived from an EMBL/GenBank/DDBJ whole genome shotgun (WGS) entry which is preliminary data.</text>
</comment>
<dbReference type="RefSeq" id="WP_005960446.1">
    <property type="nucleotide sequence ID" value="NZ_ALKK01000011.1"/>
</dbReference>
<reference evidence="1 2" key="1">
    <citation type="submission" date="2012-07" db="EMBL/GenBank/DDBJ databases">
        <authorList>
            <person name="Durkin A.S."/>
            <person name="McCorrison J."/>
            <person name="Torralba M."/>
            <person name="Gillis M."/>
            <person name="Methe B."/>
            <person name="Sutton G."/>
            <person name="Nelson K.E."/>
        </authorList>
    </citation>
    <scope>NUCLEOTIDE SEQUENCE [LARGE SCALE GENOMIC DNA]</scope>
    <source>
        <strain evidence="1 2">Fnf 1007</strain>
    </source>
</reference>
<evidence type="ECO:0000313" key="2">
    <source>
        <dbReference type="Proteomes" id="UP000003120"/>
    </source>
</evidence>
<name>A0AAN3VXK2_9FUSO</name>
<proteinExistence type="predicted"/>
<dbReference type="EMBL" id="ALKK01000011">
    <property type="protein sequence ID" value="EJU18834.1"/>
    <property type="molecule type" value="Genomic_DNA"/>
</dbReference>
<evidence type="ECO:0000313" key="1">
    <source>
        <dbReference type="EMBL" id="EJU18834.1"/>
    </source>
</evidence>
<sequence length="210" mass="25735">MNTLSQKIKECEEAIKDKNLILLELYWKAGKFLYFEVQKEKEYPLFIKEIKNLKEKLSKRGLNVKEIKNFFQEDEAYNNQRLLFFEIKRVFEKENFMRKTKIRKTMIHEFSQEEHYHWIYSNKTKHYYMPKHFCLDYEEAYIVGNHFVIDDKCSHRELADDINEKSLLIMCLVEDVEEIHCKPYRIFVDCKDNENTIKEKVEEALKFFKN</sequence>
<gene>
    <name evidence="1" type="ORF">HMPREF1127_1073</name>
</gene>
<protein>
    <submittedName>
        <fullName evidence="1">Uncharacterized protein</fullName>
    </submittedName>
</protein>
<dbReference type="AlphaFoldDB" id="A0AAN3VXK2"/>
<dbReference type="GeneID" id="75075238"/>
<organism evidence="1 2">
    <name type="scientific">Fusobacterium necrophorum subsp. funduliforme Fnf 1007</name>
    <dbReference type="NCBI Taxonomy" id="1161424"/>
    <lineage>
        <taxon>Bacteria</taxon>
        <taxon>Fusobacteriati</taxon>
        <taxon>Fusobacteriota</taxon>
        <taxon>Fusobacteriia</taxon>
        <taxon>Fusobacteriales</taxon>
        <taxon>Fusobacteriaceae</taxon>
        <taxon>Fusobacterium</taxon>
    </lineage>
</organism>
<dbReference type="Proteomes" id="UP000003120">
    <property type="component" value="Unassembled WGS sequence"/>
</dbReference>